<dbReference type="InterPro" id="IPR018247">
    <property type="entry name" value="EF_Hand_1_Ca_BS"/>
</dbReference>
<dbReference type="SMART" id="SM00054">
    <property type="entry name" value="EFh"/>
    <property type="match status" value="2"/>
</dbReference>
<feature type="compositionally biased region" description="Pro residues" evidence="3">
    <location>
        <begin position="47"/>
        <end position="67"/>
    </location>
</feature>
<dbReference type="SUPFAM" id="SSF47473">
    <property type="entry name" value="EF-hand"/>
    <property type="match status" value="1"/>
</dbReference>
<protein>
    <recommendedName>
        <fullName evidence="4">EF-hand domain-containing protein</fullName>
    </recommendedName>
</protein>
<dbReference type="Pfam" id="PF13202">
    <property type="entry name" value="EF-hand_5"/>
    <property type="match status" value="2"/>
</dbReference>
<evidence type="ECO:0000313" key="5">
    <source>
        <dbReference type="EMBL" id="CAD9150712.1"/>
    </source>
</evidence>
<organism evidence="5">
    <name type="scientific">Alexandrium catenella</name>
    <name type="common">Red tide dinoflagellate</name>
    <name type="synonym">Gonyaulax catenella</name>
    <dbReference type="NCBI Taxonomy" id="2925"/>
    <lineage>
        <taxon>Eukaryota</taxon>
        <taxon>Sar</taxon>
        <taxon>Alveolata</taxon>
        <taxon>Dinophyceae</taxon>
        <taxon>Gonyaulacales</taxon>
        <taxon>Pyrocystaceae</taxon>
        <taxon>Alexandrium</taxon>
    </lineage>
</organism>
<gene>
    <name evidence="5" type="ORF">ACAT0790_LOCUS31651</name>
</gene>
<feature type="coiled-coil region" evidence="2">
    <location>
        <begin position="255"/>
        <end position="286"/>
    </location>
</feature>
<dbReference type="PROSITE" id="PS00018">
    <property type="entry name" value="EF_HAND_1"/>
    <property type="match status" value="2"/>
</dbReference>
<feature type="domain" description="EF-hand" evidence="4">
    <location>
        <begin position="348"/>
        <end position="383"/>
    </location>
</feature>
<evidence type="ECO:0000259" key="4">
    <source>
        <dbReference type="PROSITE" id="PS50222"/>
    </source>
</evidence>
<feature type="region of interest" description="Disordered" evidence="3">
    <location>
        <begin position="44"/>
        <end position="73"/>
    </location>
</feature>
<dbReference type="Gene3D" id="1.10.238.10">
    <property type="entry name" value="EF-hand"/>
    <property type="match status" value="1"/>
</dbReference>
<evidence type="ECO:0000256" key="3">
    <source>
        <dbReference type="SAM" id="MobiDB-lite"/>
    </source>
</evidence>
<dbReference type="InterPro" id="IPR002048">
    <property type="entry name" value="EF_hand_dom"/>
</dbReference>
<sequence length="578" mass="63388">MEGKDLEVEDSKTFCEAGKEAKASCKAAVEFIVEHRTSIEQGLLAAVPPPPAPPAIGGGPPAPPADPKGPSGEAREELLKLQARVHNCLKTIVTLTTTVQAIHLKAVQKEKALKLVEKRSITFDKYDRDKDGQLNKKEIVMYAKGEYNFSIAEGVVPKIIGKITDGGAGVPKSKFQRLRVAVGIAREEEASRVRRKKAEERAKYIAQKKTALEADIGKVADFVGEVDPEVGSAETKARPLAEGDLSTVEKVPEVLQQAEEQLKGARSQVERLREQIKSLCTDAERELVPFVNEECRKLGLKADLFDLRLGQVEAIVKKGRAYLASVEKLESEKLALDVIKALKEHLTAKKLSIEDCFAAIDADKDGHIGQADFMAYISALEGHSFDSEKLEKLFGHFTGEGKSEIGSDAFTRLLVTHYRVAKDTLITSEMAIKSGKTQRRLDVGEVFAVYEGPVKDETLGIFRVRGRALKDGCQGWATELGNTGGVFLEAGEDSGLYEVVRPQPLSAGFEPDGHPTVRYLKEGDKLEVLEWDKEHEGSGQVRIQVKLAGEDGPSGWVTKMLQDETMLVKLVWRPLKKA</sequence>
<dbReference type="AlphaFoldDB" id="A0A7S1QXX4"/>
<dbReference type="InterPro" id="IPR011992">
    <property type="entry name" value="EF-hand-dom_pair"/>
</dbReference>
<dbReference type="PROSITE" id="PS50222">
    <property type="entry name" value="EF_HAND_2"/>
    <property type="match status" value="2"/>
</dbReference>
<evidence type="ECO:0000256" key="2">
    <source>
        <dbReference type="SAM" id="Coils"/>
    </source>
</evidence>
<dbReference type="EMBL" id="HBGE01052457">
    <property type="protein sequence ID" value="CAD9150712.1"/>
    <property type="molecule type" value="Transcribed_RNA"/>
</dbReference>
<name>A0A7S1QXX4_ALECA</name>
<evidence type="ECO:0000256" key="1">
    <source>
        <dbReference type="ARBA" id="ARBA00022837"/>
    </source>
</evidence>
<reference evidence="5" key="1">
    <citation type="submission" date="2021-01" db="EMBL/GenBank/DDBJ databases">
        <authorList>
            <person name="Corre E."/>
            <person name="Pelletier E."/>
            <person name="Niang G."/>
            <person name="Scheremetjew M."/>
            <person name="Finn R."/>
            <person name="Kale V."/>
            <person name="Holt S."/>
            <person name="Cochrane G."/>
            <person name="Meng A."/>
            <person name="Brown T."/>
            <person name="Cohen L."/>
        </authorList>
    </citation>
    <scope>NUCLEOTIDE SEQUENCE</scope>
    <source>
        <strain evidence="5">OF101</strain>
    </source>
</reference>
<proteinExistence type="predicted"/>
<keyword evidence="1" id="KW-0106">Calcium</keyword>
<feature type="domain" description="EF-hand" evidence="4">
    <location>
        <begin position="123"/>
        <end position="149"/>
    </location>
</feature>
<dbReference type="GO" id="GO:0005509">
    <property type="term" value="F:calcium ion binding"/>
    <property type="evidence" value="ECO:0007669"/>
    <property type="project" value="InterPro"/>
</dbReference>
<accession>A0A7S1QXX4</accession>
<keyword evidence="2" id="KW-0175">Coiled coil</keyword>